<reference evidence="1 2" key="1">
    <citation type="submission" date="2014-10" db="EMBL/GenBank/DDBJ databases">
        <authorList>
            <person name="Seo M.-J."/>
            <person name="Seok Y.J."/>
            <person name="Cha I.-T."/>
        </authorList>
    </citation>
    <scope>NUCLEOTIDE SEQUENCE [LARGE SCALE GENOMIC DNA]</scope>
    <source>
        <strain evidence="1 2">NEU</strain>
    </source>
</reference>
<organism evidence="1 2">
    <name type="scientific">Massilia timonae</name>
    <dbReference type="NCBI Taxonomy" id="47229"/>
    <lineage>
        <taxon>Bacteria</taxon>
        <taxon>Pseudomonadati</taxon>
        <taxon>Pseudomonadota</taxon>
        <taxon>Betaproteobacteria</taxon>
        <taxon>Burkholderiales</taxon>
        <taxon>Oxalobacteraceae</taxon>
        <taxon>Telluria group</taxon>
        <taxon>Massilia</taxon>
    </lineage>
</organism>
<dbReference type="InterPro" id="IPR012675">
    <property type="entry name" value="Beta-grasp_dom_sf"/>
</dbReference>
<evidence type="ECO:0000313" key="1">
    <source>
        <dbReference type="EMBL" id="OIJ43211.1"/>
    </source>
</evidence>
<dbReference type="NCBIfam" id="TIGR01682">
    <property type="entry name" value="moaD"/>
    <property type="match status" value="1"/>
</dbReference>
<dbReference type="InterPro" id="IPR003749">
    <property type="entry name" value="ThiS/MoaD-like"/>
</dbReference>
<gene>
    <name evidence="1" type="primary">moaD</name>
    <name evidence="1" type="ORF">LO55_4294</name>
</gene>
<dbReference type="InterPro" id="IPR016155">
    <property type="entry name" value="Mopterin_synth/thiamin_S_b"/>
</dbReference>
<dbReference type="AlphaFoldDB" id="A0A1S2NDN3"/>
<dbReference type="EMBL" id="JRYB01000001">
    <property type="protein sequence ID" value="OIJ43211.1"/>
    <property type="molecule type" value="Genomic_DNA"/>
</dbReference>
<proteinExistence type="predicted"/>
<dbReference type="Gene3D" id="3.10.20.30">
    <property type="match status" value="1"/>
</dbReference>
<protein>
    <submittedName>
        <fullName evidence="1">Molybdopterin converting factor, subunit 1</fullName>
    </submittedName>
</protein>
<name>A0A1S2NDN3_9BURK</name>
<accession>A0A1S2NDN3</accession>
<dbReference type="CDD" id="cd00754">
    <property type="entry name" value="Ubl_MoaD"/>
    <property type="match status" value="1"/>
</dbReference>
<comment type="caution">
    <text evidence="1">The sequence shown here is derived from an EMBL/GenBank/DDBJ whole genome shotgun (WGS) entry which is preliminary data.</text>
</comment>
<dbReference type="Proteomes" id="UP000180246">
    <property type="component" value="Unassembled WGS sequence"/>
</dbReference>
<sequence>MKISLKYFAALREAVGAAQEQLDLPPDVATVGGVRELLRARGGVWAEALAPERAVRMACNQVMCGADTPLGEGAEVAFFPPVTGG</sequence>
<dbReference type="SUPFAM" id="SSF54285">
    <property type="entry name" value="MoaD/ThiS"/>
    <property type="match status" value="1"/>
</dbReference>
<evidence type="ECO:0000313" key="2">
    <source>
        <dbReference type="Proteomes" id="UP000180246"/>
    </source>
</evidence>
<dbReference type="Pfam" id="PF02597">
    <property type="entry name" value="ThiS"/>
    <property type="match status" value="1"/>
</dbReference>
<dbReference type="RefSeq" id="WP_071363008.1">
    <property type="nucleotide sequence ID" value="NZ_JRYB01000001.1"/>
</dbReference>